<dbReference type="EMBL" id="GBBM01005553">
    <property type="protein sequence ID" value="JAC29865.1"/>
    <property type="molecule type" value="mRNA"/>
</dbReference>
<reference evidence="1" key="1">
    <citation type="submission" date="2014-03" db="EMBL/GenBank/DDBJ databases">
        <title>The sialotranscriptome of Amblyomma triste, Amblyomma parvum and Amblyomma cajennense ticks, uncovered by 454-based RNA-seq.</title>
        <authorList>
            <person name="Garcia G.R."/>
            <person name="Gardinassi L.G."/>
            <person name="Ribeiro J.M."/>
            <person name="Anatriello E."/>
            <person name="Ferreira B.R."/>
            <person name="Moreira H.N."/>
            <person name="Mafra C."/>
            <person name="Olegario M.M."/>
            <person name="Szabo P.J."/>
            <person name="Miranda-Santos I.K."/>
            <person name="Maruyama S.R."/>
        </authorList>
    </citation>
    <scope>NUCLEOTIDE SEQUENCE</scope>
    <source>
        <strain evidence="1">Mato Grasso do Sul</strain>
        <tissue evidence="1">Salivary glands</tissue>
    </source>
</reference>
<dbReference type="AlphaFoldDB" id="A0A023GB14"/>
<dbReference type="SUPFAM" id="SSF52047">
    <property type="entry name" value="RNI-like"/>
    <property type="match status" value="1"/>
</dbReference>
<evidence type="ECO:0000313" key="1">
    <source>
        <dbReference type="EMBL" id="JAC29865.1"/>
    </source>
</evidence>
<accession>A0A023GB14</accession>
<name>A0A023GB14_AMBTT</name>
<dbReference type="Gene3D" id="3.80.10.10">
    <property type="entry name" value="Ribonuclease Inhibitor"/>
    <property type="match status" value="1"/>
</dbReference>
<dbReference type="InterPro" id="IPR032675">
    <property type="entry name" value="LRR_dom_sf"/>
</dbReference>
<proteinExistence type="evidence at transcript level"/>
<protein>
    <submittedName>
        <fullName evidence="1">Uncharacterized protein</fullName>
    </submittedName>
</protein>
<sequence length="225" mass="25704">MDRLQPIKQQLRRLGVDMYQPCTSDGNTLCWMLQFQPVWNCILNPHGPELIQERPDELSFRTLHLQNRTEVDPAETLTSVCLALWVLSHHRCITSLHLNGVVISPCYIPVLYGLLRLHDDYVEVAVEGGNPVPHGLSRNCVLEAFRSMRKLRAIRLSGLHLTASAGYDLCTLVSNNVNLKVLDLRLVKTNIEVTSSLFQELAKLDFLKNFTLMFLRKNLSIRMKI</sequence>
<organism evidence="1">
    <name type="scientific">Amblyomma triste</name>
    <name type="common">Neotropical tick</name>
    <dbReference type="NCBI Taxonomy" id="251400"/>
    <lineage>
        <taxon>Eukaryota</taxon>
        <taxon>Metazoa</taxon>
        <taxon>Ecdysozoa</taxon>
        <taxon>Arthropoda</taxon>
        <taxon>Chelicerata</taxon>
        <taxon>Arachnida</taxon>
        <taxon>Acari</taxon>
        <taxon>Parasitiformes</taxon>
        <taxon>Ixodida</taxon>
        <taxon>Ixodoidea</taxon>
        <taxon>Ixodidae</taxon>
        <taxon>Amblyomminae</taxon>
        <taxon>Amblyomma</taxon>
    </lineage>
</organism>